<organism evidence="2 3">
    <name type="scientific">Wallemia hederae</name>
    <dbReference type="NCBI Taxonomy" id="1540922"/>
    <lineage>
        <taxon>Eukaryota</taxon>
        <taxon>Fungi</taxon>
        <taxon>Dikarya</taxon>
        <taxon>Basidiomycota</taxon>
        <taxon>Wallemiomycotina</taxon>
        <taxon>Wallemiomycetes</taxon>
        <taxon>Wallemiales</taxon>
        <taxon>Wallemiaceae</taxon>
        <taxon>Wallemia</taxon>
    </lineage>
</organism>
<feature type="region of interest" description="Disordered" evidence="1">
    <location>
        <begin position="336"/>
        <end position="362"/>
    </location>
</feature>
<evidence type="ECO:0000313" key="3">
    <source>
        <dbReference type="Proteomes" id="UP000310189"/>
    </source>
</evidence>
<sequence length="418" mass="45473">MEYDQQHAPTPSEYHLDSLEPSSSLMSAFAPPQADASGGPQRRRRSTQGVYHHPYVNTGTNIGGGGMPKEARKASTSSLSDDNTTTEKSKGNVRQTDNTPFKSYLEAVHDDQDRLCWLRCTFCKSFPERGGANAHSTTPDRIRKHLPACKGPVPEDLRTAAAHGTRTSSAAELALKDTTNQPFATPSSPAPKRGDDVSKRRRGRYSSTAANAASNAAAAAAAAAAANAAASTTPAAPHAQSAPSNQTPTATTPTIENISQSLNTSNQANSTNLAHGIALDQLHVLKSRVDMIDKCTPKEMANIKRDIVHIQRDIKSLNGKVEQLLGYMLMNSHIHQTQSNTPRQSPLISQFPMHSTQQVSPTNVQDRVQVVRLTNDEDSPEPNENHQPRQMPLSHQQNTQPQFRDNWFAESNNLVDVQ</sequence>
<feature type="compositionally biased region" description="Low complexity" evidence="1">
    <location>
        <begin position="232"/>
        <end position="244"/>
    </location>
</feature>
<feature type="region of interest" description="Disordered" evidence="1">
    <location>
        <begin position="172"/>
        <end position="209"/>
    </location>
</feature>
<reference evidence="2 3" key="1">
    <citation type="submission" date="2019-03" db="EMBL/GenBank/DDBJ databases">
        <title>Sequencing 23 genomes of Wallemia ichthyophaga.</title>
        <authorList>
            <person name="Gostincar C."/>
        </authorList>
    </citation>
    <scope>NUCLEOTIDE SEQUENCE [LARGE SCALE GENOMIC DNA]</scope>
    <source>
        <strain evidence="2 3">EXF-5753</strain>
    </source>
</reference>
<protein>
    <submittedName>
        <fullName evidence="2">Uncharacterized protein</fullName>
    </submittedName>
</protein>
<dbReference type="Proteomes" id="UP000310189">
    <property type="component" value="Unassembled WGS sequence"/>
</dbReference>
<evidence type="ECO:0000313" key="2">
    <source>
        <dbReference type="EMBL" id="TIA91950.1"/>
    </source>
</evidence>
<gene>
    <name evidence="2" type="ORF">E3P99_00867</name>
</gene>
<evidence type="ECO:0000256" key="1">
    <source>
        <dbReference type="SAM" id="MobiDB-lite"/>
    </source>
</evidence>
<feature type="compositionally biased region" description="Polar residues" evidence="1">
    <location>
        <begin position="177"/>
        <end position="187"/>
    </location>
</feature>
<feature type="region of interest" description="Disordered" evidence="1">
    <location>
        <begin position="374"/>
        <end position="400"/>
    </location>
</feature>
<proteinExistence type="predicted"/>
<name>A0A4T0FUB1_9BASI</name>
<dbReference type="OrthoDB" id="10390399at2759"/>
<comment type="caution">
    <text evidence="2">The sequence shown here is derived from an EMBL/GenBank/DDBJ whole genome shotgun (WGS) entry which is preliminary data.</text>
</comment>
<dbReference type="AlphaFoldDB" id="A0A4T0FUB1"/>
<feature type="region of interest" description="Disordered" evidence="1">
    <location>
        <begin position="128"/>
        <end position="155"/>
    </location>
</feature>
<feature type="region of interest" description="Disordered" evidence="1">
    <location>
        <begin position="1"/>
        <end position="97"/>
    </location>
</feature>
<feature type="region of interest" description="Disordered" evidence="1">
    <location>
        <begin position="232"/>
        <end position="253"/>
    </location>
</feature>
<dbReference type="EMBL" id="SPNW01000009">
    <property type="protein sequence ID" value="TIA91950.1"/>
    <property type="molecule type" value="Genomic_DNA"/>
</dbReference>
<accession>A0A4T0FUB1</accession>
<keyword evidence="3" id="KW-1185">Reference proteome</keyword>